<feature type="compositionally biased region" description="Polar residues" evidence="1">
    <location>
        <begin position="38"/>
        <end position="48"/>
    </location>
</feature>
<feature type="compositionally biased region" description="Low complexity" evidence="1">
    <location>
        <begin position="308"/>
        <end position="321"/>
    </location>
</feature>
<dbReference type="RefSeq" id="XP_044543937.1">
    <property type="nucleotide sequence ID" value="XM_044686059.1"/>
</dbReference>
<feature type="compositionally biased region" description="Basic residues" evidence="1">
    <location>
        <begin position="182"/>
        <end position="200"/>
    </location>
</feature>
<protein>
    <submittedName>
        <fullName evidence="2">Uncharacterized protein</fullName>
    </submittedName>
</protein>
<gene>
    <name evidence="2" type="ORF">C9374_010507</name>
</gene>
<feature type="compositionally biased region" description="Polar residues" evidence="1">
    <location>
        <begin position="871"/>
        <end position="880"/>
    </location>
</feature>
<organism evidence="2 3">
    <name type="scientific">Naegleria lovaniensis</name>
    <name type="common">Amoeba</name>
    <dbReference type="NCBI Taxonomy" id="51637"/>
    <lineage>
        <taxon>Eukaryota</taxon>
        <taxon>Discoba</taxon>
        <taxon>Heterolobosea</taxon>
        <taxon>Tetramitia</taxon>
        <taxon>Eutetramitia</taxon>
        <taxon>Vahlkampfiidae</taxon>
        <taxon>Naegleria</taxon>
    </lineage>
</organism>
<comment type="caution">
    <text evidence="2">The sequence shown here is derived from an EMBL/GenBank/DDBJ whole genome shotgun (WGS) entry which is preliminary data.</text>
</comment>
<sequence>MPPTKYYNPSHGRSSSNRNSSSTQQTTPTTPTPPSGVSIMSNKSSTTLDPRLASNASAIIPQPRRRRSSVSREQSPPSDDVSNENSNNNNQRSTDAAFSPNDDQKQVVDMNDIGDNSSHDYAAINTFNTTSPNQSTSHPSSTNNNTNNHPSARNQPFGGFYGTLAATNKDSHAPLSHSNNNHSHHHSNHHTSHHHHHHSHSNSSHQVSQHQSNITDDDSDIQAGLSTNAIQKIYNTTLQFNAESILAAVDQLQNRRAEQFPDETGRLRYSIRDVLDIGTSNPICTEKHPDLPDLDYRKLDWGITQAPSSSTQSSSKPVSSSDPFKRPPRQHTTSESASNPFGSTSRRGASSRSQSGGGIGGRDSSAFAQTLSSSASTGNNSRYAALSSTSGGSTVVRTGGGKGAIWFDSSASNDELTNEELERKKAFEEFRKTHQATTGAGSFFGDLSNTEGEALEEDYHTSLDEETFGTDLHEMKESSNASDLESYFFTLSSHQNEYGQKEHSLSELEDSFLNLPTPSSLAPSSQKRDKPLFALGDTKTDAVPPFVSEDPVISTMIKGTKSGKSRFGFGSFDEQQLQSNISPASLLDEHLPSGRAMTAQPLNDNSFAYPQSAPNLQGLFTTGSLSSQQQVSPLLRPMNAIPEFLLTGNAQTGGSKFSSIEKGINEEETKTAPAQFDQFAVIDSANQVSMMSAEDLENQFLLSLNDSSSQPLKQASPPSESSKIPALSNQGIEHLFKSLSSTATLSSTDSFTTAQNNVELPLATTATPKFVSPFQQYQEHKEKAEKNIEDNTQPGTPSKQPTVKASTPSQSTATGTQRKLSKTSANSPFVPSHLMKKMGTNTEKKIKLKVTPSQATTTTSTSNAQTTVKTGPQTSSNQPVTASDASTSSNAAITHSNIPQQQSSPTTDTITTALPSTTTSSLPHYASSQQNTQPQNMINTAQPPNMQSMHPVSPLMDQMQPQPRMMHDKRFLFNPNSPFPNNPSAFIPPIMHPGFVPPHQPYPNAGGMGFPNVPPGFMQNTGVMYPNMFMPSQEMMSVEDLEKEFLNHK</sequence>
<feature type="compositionally biased region" description="Polar residues" evidence="1">
    <location>
        <begin position="790"/>
        <end position="829"/>
    </location>
</feature>
<feature type="compositionally biased region" description="Basic and acidic residues" evidence="1">
    <location>
        <begin position="780"/>
        <end position="789"/>
    </location>
</feature>
<dbReference type="AlphaFoldDB" id="A0AA88KE73"/>
<evidence type="ECO:0000313" key="3">
    <source>
        <dbReference type="Proteomes" id="UP000816034"/>
    </source>
</evidence>
<feature type="compositionally biased region" description="Polar residues" evidence="1">
    <location>
        <begin position="926"/>
        <end position="950"/>
    </location>
</feature>
<dbReference type="GeneID" id="68102961"/>
<feature type="compositionally biased region" description="Low complexity" evidence="1">
    <location>
        <begin position="13"/>
        <end position="29"/>
    </location>
</feature>
<feature type="compositionally biased region" description="Low complexity" evidence="1">
    <location>
        <begin position="71"/>
        <end position="90"/>
    </location>
</feature>
<feature type="compositionally biased region" description="Low complexity" evidence="1">
    <location>
        <begin position="201"/>
        <end position="213"/>
    </location>
</feature>
<evidence type="ECO:0000256" key="1">
    <source>
        <dbReference type="SAM" id="MobiDB-lite"/>
    </source>
</evidence>
<feature type="region of interest" description="Disordered" evidence="1">
    <location>
        <begin position="780"/>
        <end position="950"/>
    </location>
</feature>
<feature type="compositionally biased region" description="Polar residues" evidence="1">
    <location>
        <begin position="330"/>
        <end position="341"/>
    </location>
</feature>
<feature type="compositionally biased region" description="Low complexity" evidence="1">
    <location>
        <begin position="128"/>
        <end position="151"/>
    </location>
</feature>
<feature type="compositionally biased region" description="Low complexity" evidence="1">
    <location>
        <begin position="849"/>
        <end position="870"/>
    </location>
</feature>
<dbReference type="Proteomes" id="UP000816034">
    <property type="component" value="Unassembled WGS sequence"/>
</dbReference>
<feature type="region of interest" description="Disordered" evidence="1">
    <location>
        <begin position="305"/>
        <end position="395"/>
    </location>
</feature>
<feature type="compositionally biased region" description="Low complexity" evidence="1">
    <location>
        <begin position="881"/>
        <end position="921"/>
    </location>
</feature>
<proteinExistence type="predicted"/>
<reference evidence="2 3" key="1">
    <citation type="journal article" date="2018" name="BMC Genomics">
        <title>The genome of Naegleria lovaniensis, the basis for a comparative approach to unravel pathogenicity factors of the human pathogenic amoeba N. fowleri.</title>
        <authorList>
            <person name="Liechti N."/>
            <person name="Schurch N."/>
            <person name="Bruggmann R."/>
            <person name="Wittwer M."/>
        </authorList>
    </citation>
    <scope>NUCLEOTIDE SEQUENCE [LARGE SCALE GENOMIC DNA]</scope>
    <source>
        <strain evidence="2 3">ATCC 30569</strain>
    </source>
</reference>
<accession>A0AA88KE73</accession>
<name>A0AA88KE73_NAELO</name>
<feature type="compositionally biased region" description="Polar residues" evidence="1">
    <location>
        <begin position="366"/>
        <end position="382"/>
    </location>
</feature>
<keyword evidence="3" id="KW-1185">Reference proteome</keyword>
<dbReference type="EMBL" id="PYSW02000043">
    <property type="protein sequence ID" value="KAG2374763.1"/>
    <property type="molecule type" value="Genomic_DNA"/>
</dbReference>
<feature type="region of interest" description="Disordered" evidence="1">
    <location>
        <begin position="1"/>
        <end position="220"/>
    </location>
</feature>
<evidence type="ECO:0000313" key="2">
    <source>
        <dbReference type="EMBL" id="KAG2374763.1"/>
    </source>
</evidence>
<feature type="compositionally biased region" description="Low complexity" evidence="1">
    <location>
        <begin position="342"/>
        <end position="354"/>
    </location>
</feature>